<evidence type="ECO:0000256" key="5">
    <source>
        <dbReference type="ARBA" id="ARBA00022857"/>
    </source>
</evidence>
<dbReference type="CDD" id="cd09071">
    <property type="entry name" value="FAR_C"/>
    <property type="match status" value="1"/>
</dbReference>
<dbReference type="PANTHER" id="PTHR11011">
    <property type="entry name" value="MALE STERILITY PROTEIN 2-RELATED"/>
    <property type="match status" value="1"/>
</dbReference>
<feature type="domain" description="Fatty acyl-CoA reductase C-terminal" evidence="11">
    <location>
        <begin position="364"/>
        <end position="456"/>
    </location>
</feature>
<dbReference type="GO" id="GO:0016020">
    <property type="term" value="C:membrane"/>
    <property type="evidence" value="ECO:0007669"/>
    <property type="project" value="UniProtKB-SubCell"/>
</dbReference>
<dbReference type="AlphaFoldDB" id="A0A2J7PM56"/>
<evidence type="ECO:0000313" key="14">
    <source>
        <dbReference type="Proteomes" id="UP000235965"/>
    </source>
</evidence>
<keyword evidence="3 10" id="KW-0444">Lipid biosynthesis</keyword>
<evidence type="ECO:0000313" key="13">
    <source>
        <dbReference type="EMBL" id="PNF17413.1"/>
    </source>
</evidence>
<evidence type="ECO:0000256" key="10">
    <source>
        <dbReference type="RuleBase" id="RU363097"/>
    </source>
</evidence>
<dbReference type="Proteomes" id="UP000235965">
    <property type="component" value="Unassembled WGS sequence"/>
</dbReference>
<dbReference type="GO" id="GO:0035336">
    <property type="term" value="P:long-chain fatty-acyl-CoA metabolic process"/>
    <property type="evidence" value="ECO:0007669"/>
    <property type="project" value="TreeGrafter"/>
</dbReference>
<evidence type="ECO:0000256" key="7">
    <source>
        <dbReference type="ARBA" id="ARBA00023098"/>
    </source>
</evidence>
<keyword evidence="7 10" id="KW-0443">Lipid metabolism</keyword>
<proteinExistence type="inferred from homology"/>
<dbReference type="GO" id="GO:0080019">
    <property type="term" value="F:alcohol-forming very long-chain fatty acyl-CoA reductase activity"/>
    <property type="evidence" value="ECO:0007669"/>
    <property type="project" value="InterPro"/>
</dbReference>
<dbReference type="InterPro" id="IPR026055">
    <property type="entry name" value="FAR"/>
</dbReference>
<dbReference type="InterPro" id="IPR036291">
    <property type="entry name" value="NAD(P)-bd_dom_sf"/>
</dbReference>
<dbReference type="Pfam" id="PF03015">
    <property type="entry name" value="Sterile"/>
    <property type="match status" value="1"/>
</dbReference>
<comment type="subcellular location">
    <subcellularLocation>
        <location evidence="1">Membrane</location>
        <topology evidence="1">Multi-pass membrane protein</topology>
    </subcellularLocation>
</comment>
<dbReference type="FunCoup" id="A0A2J7PM56">
    <property type="interactions" value="90"/>
</dbReference>
<evidence type="ECO:0000256" key="3">
    <source>
        <dbReference type="ARBA" id="ARBA00022516"/>
    </source>
</evidence>
<sequence>MENIDNSSPIQEFFRGKNIFVTGATGFLGMTLIEKLLRACPDVGTIYVLVRPKKDKDVSARLEELTKNALYEKLRELRGADIFQKVVAVAGDVGEDNLGLTPADRRILTENVNVVFHSAATLDFEATLRPGVSINLLGTRRVVQLCKEISHLEALVHVSSAYVNSNRKGEIEEILYPVPEDASKVIDLTASLSDEALNDLTPQLLHDHINTYTFTKALAEHEVANAISQVPSAIVRPSVITCAWKEPIPGWTVSKNGPTGFLMGAAKGIVRRLPLDKDVIYDYIPVDIVINELIAAAWHVGTTRPQTTPVYHCTTSTTNPFQWSKVGNRINGLLHKYPLKSAVWYPTLKLLPSLLLFRISAIFLHFIPAYILDTIIKVAGGKPILVRLHTNVGNSLGRLAPFIFNEWLFQNNQTKELQKRLSGKDKEMFNLDISQLDWVTYFDSMAQGVRIYLNNEHPRTLQAARRKNYILMVVNLLTQALVFGLIWWSGSLALGTTLSKSSWIVVISYTLFCCL</sequence>
<dbReference type="Pfam" id="PF07993">
    <property type="entry name" value="NAD_binding_4"/>
    <property type="match status" value="1"/>
</dbReference>
<dbReference type="PANTHER" id="PTHR11011:SF45">
    <property type="entry name" value="FATTY ACYL-COA REDUCTASE CG8306-RELATED"/>
    <property type="match status" value="1"/>
</dbReference>
<evidence type="ECO:0000256" key="1">
    <source>
        <dbReference type="ARBA" id="ARBA00004141"/>
    </source>
</evidence>
<evidence type="ECO:0000256" key="6">
    <source>
        <dbReference type="ARBA" id="ARBA00022989"/>
    </source>
</evidence>
<evidence type="ECO:0000259" key="12">
    <source>
        <dbReference type="Pfam" id="PF07993"/>
    </source>
</evidence>
<keyword evidence="14" id="KW-1185">Reference proteome</keyword>
<dbReference type="EMBL" id="NEVH01024421">
    <property type="protein sequence ID" value="PNF17413.1"/>
    <property type="molecule type" value="Genomic_DNA"/>
</dbReference>
<dbReference type="InParanoid" id="A0A2J7PM56"/>
<evidence type="ECO:0000259" key="11">
    <source>
        <dbReference type="Pfam" id="PF03015"/>
    </source>
</evidence>
<feature type="transmembrane region" description="Helical" evidence="10">
    <location>
        <begin position="469"/>
        <end position="488"/>
    </location>
</feature>
<accession>A0A2J7PM56</accession>
<evidence type="ECO:0000256" key="2">
    <source>
        <dbReference type="ARBA" id="ARBA00005928"/>
    </source>
</evidence>
<dbReference type="FunFam" id="3.40.50.720:FF:000143">
    <property type="entry name" value="Fatty acyl-CoA reductase"/>
    <property type="match status" value="1"/>
</dbReference>
<comment type="caution">
    <text evidence="13">The sequence shown here is derived from an EMBL/GenBank/DDBJ whole genome shotgun (WGS) entry which is preliminary data.</text>
</comment>
<comment type="function">
    <text evidence="10">Catalyzes the reduction of fatty acyl-CoA to fatty alcohols.</text>
</comment>
<keyword evidence="8 10" id="KW-0472">Membrane</keyword>
<reference evidence="13 14" key="1">
    <citation type="submission" date="2017-12" db="EMBL/GenBank/DDBJ databases">
        <title>Hemimetabolous genomes reveal molecular basis of termite eusociality.</title>
        <authorList>
            <person name="Harrison M.C."/>
            <person name="Jongepier E."/>
            <person name="Robertson H.M."/>
            <person name="Arning N."/>
            <person name="Bitard-Feildel T."/>
            <person name="Chao H."/>
            <person name="Childers C.P."/>
            <person name="Dinh H."/>
            <person name="Doddapaneni H."/>
            <person name="Dugan S."/>
            <person name="Gowin J."/>
            <person name="Greiner C."/>
            <person name="Han Y."/>
            <person name="Hu H."/>
            <person name="Hughes D.S.T."/>
            <person name="Huylmans A.-K."/>
            <person name="Kemena C."/>
            <person name="Kremer L.P.M."/>
            <person name="Lee S.L."/>
            <person name="Lopez-Ezquerra A."/>
            <person name="Mallet L."/>
            <person name="Monroy-Kuhn J.M."/>
            <person name="Moser A."/>
            <person name="Murali S.C."/>
            <person name="Muzny D.M."/>
            <person name="Otani S."/>
            <person name="Piulachs M.-D."/>
            <person name="Poelchau M."/>
            <person name="Qu J."/>
            <person name="Schaub F."/>
            <person name="Wada-Katsumata A."/>
            <person name="Worley K.C."/>
            <person name="Xie Q."/>
            <person name="Ylla G."/>
            <person name="Poulsen M."/>
            <person name="Gibbs R.A."/>
            <person name="Schal C."/>
            <person name="Richards S."/>
            <person name="Belles X."/>
            <person name="Korb J."/>
            <person name="Bornberg-Bauer E."/>
        </authorList>
    </citation>
    <scope>NUCLEOTIDE SEQUENCE [LARGE SCALE GENOMIC DNA]</scope>
    <source>
        <tissue evidence="13">Whole body</tissue>
    </source>
</reference>
<comment type="catalytic activity">
    <reaction evidence="9 10">
        <text>a long-chain fatty acyl-CoA + 2 NADPH + 2 H(+) = a long-chain primary fatty alcohol + 2 NADP(+) + CoA</text>
        <dbReference type="Rhea" id="RHEA:52716"/>
        <dbReference type="ChEBI" id="CHEBI:15378"/>
        <dbReference type="ChEBI" id="CHEBI:57287"/>
        <dbReference type="ChEBI" id="CHEBI:57783"/>
        <dbReference type="ChEBI" id="CHEBI:58349"/>
        <dbReference type="ChEBI" id="CHEBI:77396"/>
        <dbReference type="ChEBI" id="CHEBI:83139"/>
        <dbReference type="EC" id="1.2.1.84"/>
    </reaction>
</comment>
<dbReference type="GO" id="GO:0005777">
    <property type="term" value="C:peroxisome"/>
    <property type="evidence" value="ECO:0007669"/>
    <property type="project" value="TreeGrafter"/>
</dbReference>
<gene>
    <name evidence="13" type="ORF">B7P43_G03002</name>
</gene>
<dbReference type="GO" id="GO:0102965">
    <property type="term" value="F:alcohol-forming long-chain fatty acyl-CoA reductase activity"/>
    <property type="evidence" value="ECO:0007669"/>
    <property type="project" value="UniProtKB-EC"/>
</dbReference>
<dbReference type="STRING" id="105785.A0A2J7PM56"/>
<feature type="transmembrane region" description="Helical" evidence="10">
    <location>
        <begin position="350"/>
        <end position="372"/>
    </location>
</feature>
<feature type="domain" description="Thioester reductase (TE)" evidence="12">
    <location>
        <begin position="21"/>
        <end position="291"/>
    </location>
</feature>
<dbReference type="SUPFAM" id="SSF51735">
    <property type="entry name" value="NAD(P)-binding Rossmann-fold domains"/>
    <property type="match status" value="1"/>
</dbReference>
<comment type="similarity">
    <text evidence="2 10">Belongs to the fatty acyl-CoA reductase family.</text>
</comment>
<evidence type="ECO:0000256" key="8">
    <source>
        <dbReference type="ARBA" id="ARBA00023136"/>
    </source>
</evidence>
<organism evidence="13 14">
    <name type="scientific">Cryptotermes secundus</name>
    <dbReference type="NCBI Taxonomy" id="105785"/>
    <lineage>
        <taxon>Eukaryota</taxon>
        <taxon>Metazoa</taxon>
        <taxon>Ecdysozoa</taxon>
        <taxon>Arthropoda</taxon>
        <taxon>Hexapoda</taxon>
        <taxon>Insecta</taxon>
        <taxon>Pterygota</taxon>
        <taxon>Neoptera</taxon>
        <taxon>Polyneoptera</taxon>
        <taxon>Dictyoptera</taxon>
        <taxon>Blattodea</taxon>
        <taxon>Blattoidea</taxon>
        <taxon>Termitoidae</taxon>
        <taxon>Kalotermitidae</taxon>
        <taxon>Cryptotermitinae</taxon>
        <taxon>Cryptotermes</taxon>
    </lineage>
</organism>
<protein>
    <recommendedName>
        <fullName evidence="10">Fatty acyl-CoA reductase</fullName>
        <ecNumber evidence="10">1.2.1.84</ecNumber>
    </recommendedName>
</protein>
<dbReference type="CDD" id="cd05236">
    <property type="entry name" value="FAR-N_SDR_e"/>
    <property type="match status" value="1"/>
</dbReference>
<keyword evidence="5 10" id="KW-0521">NADP</keyword>
<evidence type="ECO:0000256" key="9">
    <source>
        <dbReference type="ARBA" id="ARBA00052530"/>
    </source>
</evidence>
<dbReference type="InterPro" id="IPR033640">
    <property type="entry name" value="FAR_C"/>
</dbReference>
<name>A0A2J7PM56_9NEOP</name>
<keyword evidence="6 10" id="KW-1133">Transmembrane helix</keyword>
<keyword evidence="4 10" id="KW-0812">Transmembrane</keyword>
<dbReference type="Gene3D" id="3.40.50.720">
    <property type="entry name" value="NAD(P)-binding Rossmann-like Domain"/>
    <property type="match status" value="1"/>
</dbReference>
<evidence type="ECO:0000256" key="4">
    <source>
        <dbReference type="ARBA" id="ARBA00022692"/>
    </source>
</evidence>
<dbReference type="OrthoDB" id="429813at2759"/>
<keyword evidence="10" id="KW-0560">Oxidoreductase</keyword>
<dbReference type="EC" id="1.2.1.84" evidence="10"/>
<dbReference type="InterPro" id="IPR013120">
    <property type="entry name" value="FAR_NAD-bd"/>
</dbReference>